<feature type="region of interest" description="Disordered" evidence="1">
    <location>
        <begin position="1"/>
        <end position="24"/>
    </location>
</feature>
<proteinExistence type="predicted"/>
<name>A0ABP1E100_9APHY</name>
<evidence type="ECO:0000313" key="2">
    <source>
        <dbReference type="EMBL" id="CAL1713635.1"/>
    </source>
</evidence>
<gene>
    <name evidence="2" type="ORF">GFSPODELE1_LOCUS9392</name>
</gene>
<feature type="region of interest" description="Disordered" evidence="1">
    <location>
        <begin position="380"/>
        <end position="399"/>
    </location>
</feature>
<reference evidence="3" key="1">
    <citation type="submission" date="2024-04" db="EMBL/GenBank/DDBJ databases">
        <authorList>
            <person name="Shaw F."/>
            <person name="Minotto A."/>
        </authorList>
    </citation>
    <scope>NUCLEOTIDE SEQUENCE [LARGE SCALE GENOMIC DNA]</scope>
</reference>
<protein>
    <submittedName>
        <fullName evidence="2">Uncharacterized protein</fullName>
    </submittedName>
</protein>
<evidence type="ECO:0000313" key="3">
    <source>
        <dbReference type="Proteomes" id="UP001497453"/>
    </source>
</evidence>
<sequence length="489" mass="54114">MPVATPSTTPGLTNNVSVASSSTCTTPERLLRDSVAARQPGSGNNMSIFSPEYWDPLLYGPVPVVTKVATRTTFTPSESASTFIPTIIRQRALAEGQTVEDGENPWLNHTPWISIFRVGTAAEVIRKEPRRVESIENLVMCTNWDFANVSQLAGLFVDRVVEASAVEQLEDFSLQLTRYAQELYNEFNAKVDPRAAEYFAAMLKYCTLAEFRAWWLTKYPSCVVKLRQNTPSPSHAQLERNLNAALAVATFVGDLYAWQCLTPPIVKLCLDIVAHDDLSVVEELEAILRIISRGDEKLYQKTLLIDFLELVEDCAARMTDSSAAVYQGPVKAQIEHLVQCISGQINTWASTTKEPKPVDVSPLGDDYAVFLPDAEEREAAAKTKARQEERTPISFQPPPSALQLPPTSQMQPPLYTAQPAIHTSTPKTISYHAPPSHIPFDPFALAQQAYLRQLARGNIAPLAQKPHSLFPMTVQQAQFPISGTHNLPL</sequence>
<dbReference type="Proteomes" id="UP001497453">
    <property type="component" value="Chromosome 7"/>
</dbReference>
<accession>A0ABP1E100</accession>
<evidence type="ECO:0000256" key="1">
    <source>
        <dbReference type="SAM" id="MobiDB-lite"/>
    </source>
</evidence>
<keyword evidence="3" id="KW-1185">Reference proteome</keyword>
<feature type="compositionally biased region" description="Basic and acidic residues" evidence="1">
    <location>
        <begin position="380"/>
        <end position="391"/>
    </location>
</feature>
<dbReference type="EMBL" id="OZ037950">
    <property type="protein sequence ID" value="CAL1713635.1"/>
    <property type="molecule type" value="Genomic_DNA"/>
</dbReference>
<organism evidence="2 3">
    <name type="scientific">Somion occarium</name>
    <dbReference type="NCBI Taxonomy" id="3059160"/>
    <lineage>
        <taxon>Eukaryota</taxon>
        <taxon>Fungi</taxon>
        <taxon>Dikarya</taxon>
        <taxon>Basidiomycota</taxon>
        <taxon>Agaricomycotina</taxon>
        <taxon>Agaricomycetes</taxon>
        <taxon>Polyporales</taxon>
        <taxon>Cerrenaceae</taxon>
        <taxon>Somion</taxon>
    </lineage>
</organism>